<comment type="caution">
    <text evidence="3">The sequence shown here is derived from an EMBL/GenBank/DDBJ whole genome shotgun (WGS) entry which is preliminary data.</text>
</comment>
<dbReference type="RefSeq" id="WP_330798701.1">
    <property type="nucleotide sequence ID" value="NZ_JAZEWV010000026.1"/>
</dbReference>
<dbReference type="InterPro" id="IPR001789">
    <property type="entry name" value="Sig_transdc_resp-reg_receiver"/>
</dbReference>
<sequence>MIITSETGGEEPLTAAPAAVLLRLLFAKGRTVAADSMRGLLPRADGADAVHAAVSTVRRALKGHGVALDAQRNGAYRLPAGAVWLDASEFAAEVGRLPPDASAAELTGLLAWWRGDPITIHPGVDERHWRPALRARLDLVERVAALFRAGTQVDGWLDFAEQFSGVDEAVRRVDLLDPARLPLRRRRLLIVEDSAPLGRELAQLFTEMGYETTLAPARGEALAELERERFDAALVDRHLTRDNDDNDGYVVLQRLQELGVPSTLLTAFLPGGDPREKARMLEDKFGLAGVCTKGDGFLPDAVKAVQGMMRG</sequence>
<evidence type="ECO:0000313" key="4">
    <source>
        <dbReference type="Proteomes" id="UP001344658"/>
    </source>
</evidence>
<gene>
    <name evidence="3" type="ORF">V2S66_25225</name>
</gene>
<reference evidence="3 4" key="1">
    <citation type="submission" date="2023-12" db="EMBL/GenBank/DDBJ databases">
        <title>Streptomyces sp. V4-01.</title>
        <authorList>
            <person name="Somphong A."/>
            <person name="Phongsopitanun W."/>
        </authorList>
    </citation>
    <scope>NUCLEOTIDE SEQUENCE [LARGE SCALE GENOMIC DNA]</scope>
    <source>
        <strain evidence="3 4">V4-01</strain>
    </source>
</reference>
<evidence type="ECO:0000256" key="1">
    <source>
        <dbReference type="PROSITE-ProRule" id="PRU00169"/>
    </source>
</evidence>
<dbReference type="Gene3D" id="3.40.50.2300">
    <property type="match status" value="1"/>
</dbReference>
<feature type="domain" description="Response regulatory" evidence="2">
    <location>
        <begin position="187"/>
        <end position="311"/>
    </location>
</feature>
<dbReference type="InterPro" id="IPR011006">
    <property type="entry name" value="CheY-like_superfamily"/>
</dbReference>
<keyword evidence="1" id="KW-0597">Phosphoprotein</keyword>
<dbReference type="EMBL" id="JAZEWV010000026">
    <property type="protein sequence ID" value="MEE4545259.1"/>
    <property type="molecule type" value="Genomic_DNA"/>
</dbReference>
<organism evidence="3 4">
    <name type="scientific">Actinacidiphila polyblastidii</name>
    <dbReference type="NCBI Taxonomy" id="3110430"/>
    <lineage>
        <taxon>Bacteria</taxon>
        <taxon>Bacillati</taxon>
        <taxon>Actinomycetota</taxon>
        <taxon>Actinomycetes</taxon>
        <taxon>Kitasatosporales</taxon>
        <taxon>Streptomycetaceae</taxon>
        <taxon>Actinacidiphila</taxon>
    </lineage>
</organism>
<accession>A0ABU7PHH6</accession>
<evidence type="ECO:0000259" key="2">
    <source>
        <dbReference type="PROSITE" id="PS50110"/>
    </source>
</evidence>
<dbReference type="Proteomes" id="UP001344658">
    <property type="component" value="Unassembled WGS sequence"/>
</dbReference>
<proteinExistence type="predicted"/>
<protein>
    <submittedName>
        <fullName evidence="3">Response regulator</fullName>
    </submittedName>
</protein>
<feature type="modified residue" description="4-aspartylphosphate" evidence="1">
    <location>
        <position position="236"/>
    </location>
</feature>
<evidence type="ECO:0000313" key="3">
    <source>
        <dbReference type="EMBL" id="MEE4545259.1"/>
    </source>
</evidence>
<keyword evidence="4" id="KW-1185">Reference proteome</keyword>
<dbReference type="PROSITE" id="PS50110">
    <property type="entry name" value="RESPONSE_REGULATORY"/>
    <property type="match status" value="1"/>
</dbReference>
<dbReference type="SUPFAM" id="SSF52172">
    <property type="entry name" value="CheY-like"/>
    <property type="match status" value="1"/>
</dbReference>
<name>A0ABU7PHH6_9ACTN</name>
<dbReference type="CDD" id="cd00156">
    <property type="entry name" value="REC"/>
    <property type="match status" value="1"/>
</dbReference>